<dbReference type="AlphaFoldDB" id="A0A4R8FC20"/>
<feature type="domain" description="DUF7146" evidence="3">
    <location>
        <begin position="123"/>
        <end position="229"/>
    </location>
</feature>
<dbReference type="CDD" id="cd01029">
    <property type="entry name" value="TOPRIM_primases"/>
    <property type="match status" value="1"/>
</dbReference>
<dbReference type="EMBL" id="SOEB01000049">
    <property type="protein sequence ID" value="TDX20975.1"/>
    <property type="molecule type" value="Genomic_DNA"/>
</dbReference>
<dbReference type="Gene3D" id="3.40.1360.10">
    <property type="match status" value="1"/>
</dbReference>
<comment type="caution">
    <text evidence="4">The sequence shown here is derived from an EMBL/GenBank/DDBJ whole genome shotgun (WGS) entry which is preliminary data.</text>
</comment>
<dbReference type="InterPro" id="IPR034154">
    <property type="entry name" value="TOPRIM_DnaG/twinkle"/>
</dbReference>
<evidence type="ECO:0000259" key="3">
    <source>
        <dbReference type="Pfam" id="PF23639"/>
    </source>
</evidence>
<feature type="region of interest" description="Disordered" evidence="1">
    <location>
        <begin position="103"/>
        <end position="127"/>
    </location>
</feature>
<dbReference type="Proteomes" id="UP000295484">
    <property type="component" value="Unassembled WGS sequence"/>
</dbReference>
<reference evidence="4 5" key="1">
    <citation type="submission" date="2019-03" db="EMBL/GenBank/DDBJ databases">
        <title>Genomic Encyclopedia of Type Strains, Phase IV (KMG-IV): sequencing the most valuable type-strain genomes for metagenomic binning, comparative biology and taxonomic classification.</title>
        <authorList>
            <person name="Goeker M."/>
        </authorList>
    </citation>
    <scope>NUCLEOTIDE SEQUENCE [LARGE SCALE GENOMIC DNA]</scope>
    <source>
        <strain evidence="4 5">JA181</strain>
    </source>
</reference>
<accession>A0A4R8FC20</accession>
<evidence type="ECO:0000313" key="5">
    <source>
        <dbReference type="Proteomes" id="UP000295484"/>
    </source>
</evidence>
<sequence length="349" mass="37950">MMARLNASELAQRLGREAEAVCRHYLSNGRKQGNYWQVGDVQNSPGRSMFVRLTGPESGKGAAGKWTDAQSGEHGDLLDVIGESLGLIDFADVAEEARRFLSLPHPEPEPQSRKFRTPPVPSGSSEAARRLWHMTRPLIDSLAETYLRGRGITDLRGTANLHFHPSCYWRPEGDGPTEAWPAMIAAVTDLDGRITGAHRTWLIRDGSGKAPLDPPRKAMGDLLGNAVRFGKAQDVMAAGEGIETILSLRQALPFLPMASALSAGHLSAIQFSPHLRRLYIVRDNDPAGNAARDNLVDRAIGAGVEAITLSPMLGDFNDDLVSFGLEAFRAQIRVQIAPEDVSRFMALAT</sequence>
<evidence type="ECO:0000259" key="2">
    <source>
        <dbReference type="Pfam" id="PF13362"/>
    </source>
</evidence>
<dbReference type="Pfam" id="PF23639">
    <property type="entry name" value="DUF7146"/>
    <property type="match status" value="1"/>
</dbReference>
<dbReference type="Pfam" id="PF13362">
    <property type="entry name" value="Toprim_3"/>
    <property type="match status" value="1"/>
</dbReference>
<gene>
    <name evidence="4" type="ORF">EV657_1492</name>
</gene>
<dbReference type="InterPro" id="IPR006171">
    <property type="entry name" value="TOPRIM_dom"/>
</dbReference>
<protein>
    <submittedName>
        <fullName evidence="4">Toprim domain-containing protein</fullName>
    </submittedName>
</protein>
<name>A0A4R8FC20_9RHOB</name>
<evidence type="ECO:0000256" key="1">
    <source>
        <dbReference type="SAM" id="MobiDB-lite"/>
    </source>
</evidence>
<organism evidence="4 5">
    <name type="scientific">Rhodovulum visakhapatnamense</name>
    <dbReference type="NCBI Taxonomy" id="364297"/>
    <lineage>
        <taxon>Bacteria</taxon>
        <taxon>Pseudomonadati</taxon>
        <taxon>Pseudomonadota</taxon>
        <taxon>Alphaproteobacteria</taxon>
        <taxon>Rhodobacterales</taxon>
        <taxon>Paracoccaceae</taxon>
        <taxon>Rhodovulum</taxon>
    </lineage>
</organism>
<dbReference type="InterPro" id="IPR055570">
    <property type="entry name" value="DUF7146"/>
</dbReference>
<evidence type="ECO:0000313" key="4">
    <source>
        <dbReference type="EMBL" id="TDX20975.1"/>
    </source>
</evidence>
<feature type="domain" description="Toprim" evidence="2">
    <location>
        <begin position="236"/>
        <end position="324"/>
    </location>
</feature>
<proteinExistence type="predicted"/>